<dbReference type="RefSeq" id="WP_024071482.1">
    <property type="nucleotide sequence ID" value="NC_023062.1"/>
</dbReference>
<name>A0ABN4BRK9_9MOLU</name>
<feature type="compositionally biased region" description="Polar residues" evidence="1">
    <location>
        <begin position="44"/>
        <end position="69"/>
    </location>
</feature>
<dbReference type="Proteomes" id="UP000018745">
    <property type="component" value="Chromosome"/>
</dbReference>
<gene>
    <name evidence="2" type="ORF">OVS_03620</name>
</gene>
<reference evidence="2 3" key="1">
    <citation type="journal article" date="2014" name="Genome Announc.">
        <title>Complete Genome Sequence of Mycoplasma ovis Strain Michigan, a Hemoplasma of Sheep with Two Distinct 16S rRNA Genes.</title>
        <authorList>
            <person name="Deshuillers P.L."/>
            <person name="Santos A.P."/>
            <person name="do Nascimento N.C."/>
            <person name="Hampel J.A."/>
            <person name="Bergin I.L."/>
            <person name="Dyson M.C."/>
            <person name="Messick J.B."/>
        </authorList>
    </citation>
    <scope>NUCLEOTIDE SEQUENCE [LARGE SCALE GENOMIC DNA]</scope>
    <source>
        <strain evidence="2 3">Michigan</strain>
    </source>
</reference>
<proteinExistence type="predicted"/>
<dbReference type="EMBL" id="CP006935">
    <property type="protein sequence ID" value="AHC40472.1"/>
    <property type="molecule type" value="Genomic_DNA"/>
</dbReference>
<evidence type="ECO:0000256" key="1">
    <source>
        <dbReference type="SAM" id="MobiDB-lite"/>
    </source>
</evidence>
<evidence type="ECO:0000313" key="2">
    <source>
        <dbReference type="EMBL" id="AHC40472.1"/>
    </source>
</evidence>
<feature type="region of interest" description="Disordered" evidence="1">
    <location>
        <begin position="27"/>
        <end position="76"/>
    </location>
</feature>
<sequence>MIFSSPLGVGGGATSVLLGTLSSHRLTEVTSKVETSSSSESGKLDTNQLTQEDQNSDGSSSVITPNVTSGERRDVA</sequence>
<organism evidence="2 3">
    <name type="scientific">Mycoplasma ovis str. Michigan</name>
    <dbReference type="NCBI Taxonomy" id="1415773"/>
    <lineage>
        <taxon>Bacteria</taxon>
        <taxon>Bacillati</taxon>
        <taxon>Mycoplasmatota</taxon>
        <taxon>Mollicutes</taxon>
        <taxon>Mycoplasmataceae</taxon>
        <taxon>Mycoplasma</taxon>
    </lineage>
</organism>
<accession>A0ABN4BRK9</accession>
<evidence type="ECO:0000313" key="3">
    <source>
        <dbReference type="Proteomes" id="UP000018745"/>
    </source>
</evidence>
<protein>
    <recommendedName>
        <fullName evidence="4">Secreted protein</fullName>
    </recommendedName>
</protein>
<keyword evidence="3" id="KW-1185">Reference proteome</keyword>
<evidence type="ECO:0008006" key="4">
    <source>
        <dbReference type="Google" id="ProtNLM"/>
    </source>
</evidence>
<feature type="compositionally biased region" description="Low complexity" evidence="1">
    <location>
        <begin position="28"/>
        <end position="41"/>
    </location>
</feature>